<evidence type="ECO:0000313" key="2">
    <source>
        <dbReference type="Proteomes" id="UP000540656"/>
    </source>
</evidence>
<comment type="caution">
    <text evidence="1">The sequence shown here is derived from an EMBL/GenBank/DDBJ whole genome shotgun (WGS) entry which is preliminary data.</text>
</comment>
<dbReference type="SUPFAM" id="SSF51219">
    <property type="entry name" value="TRAP-like"/>
    <property type="match status" value="1"/>
</dbReference>
<dbReference type="Gene3D" id="3.60.160.10">
    <property type="entry name" value="Mitochondrial biogenesis AIM24"/>
    <property type="match status" value="1"/>
</dbReference>
<sequence length="222" mass="23742">MKSDLFEQSNLRATSQERWALQNDQMLRVGLGPDVLATKGAMVAYQGQVQFQHEKSGSMAKLAKKIVTSEDVSLMRVTGQGEVWFAGDAGYVFLLELENEGISANFRNLLAFDASLTWDINRTKGAGMMTGGLFNTTVGGTGTVAVTSVGKPTVFDCSQQPVYVDPNSTVCWSASLTPGVHNSMNMGSMLRGGSGEAVQYVFHGPGFVVVQAFEWTPLAAGA</sequence>
<dbReference type="Proteomes" id="UP000540656">
    <property type="component" value="Unassembled WGS sequence"/>
</dbReference>
<reference evidence="1 2" key="1">
    <citation type="submission" date="2020-07" db="EMBL/GenBank/DDBJ databases">
        <title>Sequencing the genomes of 1000 actinobacteria strains.</title>
        <authorList>
            <person name="Klenk H.-P."/>
        </authorList>
    </citation>
    <scope>NUCLEOTIDE SEQUENCE [LARGE SCALE GENOMIC DNA]</scope>
    <source>
        <strain evidence="1 2">DSM 23819</strain>
    </source>
</reference>
<dbReference type="InterPro" id="IPR002838">
    <property type="entry name" value="AIM24"/>
</dbReference>
<evidence type="ECO:0000313" key="1">
    <source>
        <dbReference type="EMBL" id="NYG59382.1"/>
    </source>
</evidence>
<protein>
    <submittedName>
        <fullName evidence="1">Uncharacterized protein (AIM24 family)</fullName>
    </submittedName>
</protein>
<dbReference type="Pfam" id="PF01987">
    <property type="entry name" value="AIM24"/>
    <property type="match status" value="1"/>
</dbReference>
<name>A0A7Y9UQK4_9ACTN</name>
<keyword evidence="2" id="KW-1185">Reference proteome</keyword>
<dbReference type="InterPro" id="IPR016031">
    <property type="entry name" value="Trp_RNA-bd_attenuator-like_dom"/>
</dbReference>
<gene>
    <name evidence="1" type="ORF">BJ980_002305</name>
</gene>
<dbReference type="RefSeq" id="WP_179502435.1">
    <property type="nucleotide sequence ID" value="NZ_JACCAA010000001.1"/>
</dbReference>
<organism evidence="1 2">
    <name type="scientific">Nocardioides daedukensis</name>
    <dbReference type="NCBI Taxonomy" id="634462"/>
    <lineage>
        <taxon>Bacteria</taxon>
        <taxon>Bacillati</taxon>
        <taxon>Actinomycetota</taxon>
        <taxon>Actinomycetes</taxon>
        <taxon>Propionibacteriales</taxon>
        <taxon>Nocardioidaceae</taxon>
        <taxon>Nocardioides</taxon>
    </lineage>
</organism>
<dbReference type="InterPro" id="IPR036983">
    <property type="entry name" value="AIM24_sf"/>
</dbReference>
<dbReference type="PANTHER" id="PTHR38074">
    <property type="entry name" value="ALTERED INHERITANCE OF MITOCHONDRIA PROTEIN 24, MITOCHONDRIAL"/>
    <property type="match status" value="1"/>
</dbReference>
<accession>A0A7Y9UQK4</accession>
<dbReference type="AlphaFoldDB" id="A0A7Y9UQK4"/>
<dbReference type="PANTHER" id="PTHR38074:SF1">
    <property type="entry name" value="ALTERED INHERITANCE OF MITOCHONDRIA PROTEIN 24, MITOCHONDRIAL"/>
    <property type="match status" value="1"/>
</dbReference>
<dbReference type="EMBL" id="JACCAA010000001">
    <property type="protein sequence ID" value="NYG59382.1"/>
    <property type="molecule type" value="Genomic_DNA"/>
</dbReference>
<proteinExistence type="predicted"/>